<keyword evidence="5 6" id="KW-0472">Membrane</keyword>
<gene>
    <name evidence="7" type="ORF">GA0061071_108109</name>
</gene>
<comment type="subcellular location">
    <subcellularLocation>
        <location evidence="1">Membrane</location>
        <topology evidence="1">Multi-pass membrane protein</topology>
    </subcellularLocation>
</comment>
<organism evidence="7 8">
    <name type="scientific">Kosakonia oryzendophytica</name>
    <dbReference type="NCBI Taxonomy" id="1005665"/>
    <lineage>
        <taxon>Bacteria</taxon>
        <taxon>Pseudomonadati</taxon>
        <taxon>Pseudomonadota</taxon>
        <taxon>Gammaproteobacteria</taxon>
        <taxon>Enterobacterales</taxon>
        <taxon>Enterobacteriaceae</taxon>
        <taxon>Kosakonia</taxon>
    </lineage>
</organism>
<reference evidence="8" key="1">
    <citation type="submission" date="2016-08" db="EMBL/GenBank/DDBJ databases">
        <authorList>
            <person name="Varghese N."/>
            <person name="Submissions Spin"/>
        </authorList>
    </citation>
    <scope>NUCLEOTIDE SEQUENCE [LARGE SCALE GENOMIC DNA]</scope>
    <source>
        <strain evidence="8">REICA_082</strain>
    </source>
</reference>
<dbReference type="InterPro" id="IPR006696">
    <property type="entry name" value="DUF423"/>
</dbReference>
<feature type="transmembrane region" description="Helical" evidence="6">
    <location>
        <begin position="97"/>
        <end position="117"/>
    </location>
</feature>
<name>A0A1C4CP23_9ENTR</name>
<dbReference type="Pfam" id="PF04241">
    <property type="entry name" value="DUF423"/>
    <property type="match status" value="1"/>
</dbReference>
<keyword evidence="8" id="KW-1185">Reference proteome</keyword>
<evidence type="ECO:0000313" key="8">
    <source>
        <dbReference type="Proteomes" id="UP000198975"/>
    </source>
</evidence>
<dbReference type="OrthoDB" id="9802121at2"/>
<evidence type="ECO:0000313" key="7">
    <source>
        <dbReference type="EMBL" id="SCC20794.1"/>
    </source>
</evidence>
<dbReference type="NCBIfam" id="NF008125">
    <property type="entry name" value="PRK10873.1"/>
    <property type="match status" value="1"/>
</dbReference>
<dbReference type="EMBL" id="FMAY01000008">
    <property type="protein sequence ID" value="SCC20794.1"/>
    <property type="molecule type" value="Genomic_DNA"/>
</dbReference>
<dbReference type="PANTHER" id="PTHR43461:SF1">
    <property type="entry name" value="TRANSMEMBRANE PROTEIN 256"/>
    <property type="match status" value="1"/>
</dbReference>
<dbReference type="Proteomes" id="UP000198975">
    <property type="component" value="Unassembled WGS sequence"/>
</dbReference>
<dbReference type="GO" id="GO:0005886">
    <property type="term" value="C:plasma membrane"/>
    <property type="evidence" value="ECO:0007669"/>
    <property type="project" value="TreeGrafter"/>
</dbReference>
<evidence type="ECO:0000256" key="4">
    <source>
        <dbReference type="ARBA" id="ARBA00022989"/>
    </source>
</evidence>
<keyword evidence="4 6" id="KW-1133">Transmembrane helix</keyword>
<comment type="similarity">
    <text evidence="2">Belongs to the UPF0382 family.</text>
</comment>
<accession>A0A1C4CP23</accession>
<feature type="transmembrane region" description="Helical" evidence="6">
    <location>
        <begin position="68"/>
        <end position="91"/>
    </location>
</feature>
<evidence type="ECO:0000256" key="3">
    <source>
        <dbReference type="ARBA" id="ARBA00022692"/>
    </source>
</evidence>
<protein>
    <submittedName>
        <fullName evidence="7">Uncharacterized membrane protein YgdD, TMEM256/DUF423 family</fullName>
    </submittedName>
</protein>
<evidence type="ECO:0000256" key="6">
    <source>
        <dbReference type="SAM" id="Phobius"/>
    </source>
</evidence>
<evidence type="ECO:0000256" key="1">
    <source>
        <dbReference type="ARBA" id="ARBA00004141"/>
    </source>
</evidence>
<keyword evidence="3 6" id="KW-0812">Transmembrane</keyword>
<sequence length="131" mass="14427">MTSRFMLIFAAVSGFVYVALGAFGAHVLSKSLGSVDMSWIQTGLDYQAFHTLAVLGLAVAMQRRISIWFYWSSVFLALGTVLFSGSLYCLALSHLRLWVFVTPVGGVCFLIGWALMFTGAIRLKRKGVVHE</sequence>
<evidence type="ECO:0000256" key="5">
    <source>
        <dbReference type="ARBA" id="ARBA00023136"/>
    </source>
</evidence>
<proteinExistence type="inferred from homology"/>
<evidence type="ECO:0000256" key="2">
    <source>
        <dbReference type="ARBA" id="ARBA00009694"/>
    </source>
</evidence>
<dbReference type="RefSeq" id="WP_061493345.1">
    <property type="nucleotide sequence ID" value="NZ_CP115659.1"/>
</dbReference>
<dbReference type="PANTHER" id="PTHR43461">
    <property type="entry name" value="TRANSMEMBRANE PROTEIN 256"/>
    <property type="match status" value="1"/>
</dbReference>
<feature type="transmembrane region" description="Helical" evidence="6">
    <location>
        <begin position="40"/>
        <end position="61"/>
    </location>
</feature>
<dbReference type="AlphaFoldDB" id="A0A1C4CP23"/>